<keyword evidence="1" id="KW-0472">Membrane</keyword>
<evidence type="ECO:0000313" key="2">
    <source>
        <dbReference type="EMBL" id="UQA92126.1"/>
    </source>
</evidence>
<evidence type="ECO:0000313" key="3">
    <source>
        <dbReference type="Proteomes" id="UP000830115"/>
    </source>
</evidence>
<keyword evidence="3" id="KW-1185">Reference proteome</keyword>
<feature type="transmembrane region" description="Helical" evidence="1">
    <location>
        <begin position="36"/>
        <end position="54"/>
    </location>
</feature>
<dbReference type="EMBL" id="CP086322">
    <property type="protein sequence ID" value="UQA92126.1"/>
    <property type="molecule type" value="Genomic_DNA"/>
</dbReference>
<proteinExistence type="predicted"/>
<sequence>MTASSAAAYLALSGLLGVLAAVQDNARLLEWMPDTLSPFVLAIVPTLVTFAAGWKPKHTRALRTASNRPEG</sequence>
<keyword evidence="1" id="KW-1133">Transmembrane helix</keyword>
<gene>
    <name evidence="2" type="ORF">K9S39_09965</name>
</gene>
<name>A0ABY4M793_9ACTN</name>
<accession>A0ABY4M793</accession>
<organism evidence="2 3">
    <name type="scientific">Streptomyces halobius</name>
    <dbReference type="NCBI Taxonomy" id="2879846"/>
    <lineage>
        <taxon>Bacteria</taxon>
        <taxon>Bacillati</taxon>
        <taxon>Actinomycetota</taxon>
        <taxon>Actinomycetes</taxon>
        <taxon>Kitasatosporales</taxon>
        <taxon>Streptomycetaceae</taxon>
        <taxon>Streptomyces</taxon>
    </lineage>
</organism>
<dbReference type="Proteomes" id="UP000830115">
    <property type="component" value="Chromosome"/>
</dbReference>
<keyword evidence="1" id="KW-0812">Transmembrane</keyword>
<dbReference type="RefSeq" id="WP_248862986.1">
    <property type="nucleotide sequence ID" value="NZ_CP086322.1"/>
</dbReference>
<protein>
    <submittedName>
        <fullName evidence="2">Holin</fullName>
    </submittedName>
</protein>
<evidence type="ECO:0000256" key="1">
    <source>
        <dbReference type="SAM" id="Phobius"/>
    </source>
</evidence>
<reference evidence="2" key="1">
    <citation type="submission" date="2021-10" db="EMBL/GenBank/DDBJ databases">
        <title>Streptomyces nigrumlapis sp.nov.,an antimicrobial producing actinobacterium isolated from Black Gobi rocks.</title>
        <authorList>
            <person name="Wen Y."/>
            <person name="Zhang W."/>
            <person name="Liu X.G."/>
        </authorList>
    </citation>
    <scope>NUCLEOTIDE SEQUENCE</scope>
    <source>
        <strain evidence="2">ST13-2-2</strain>
    </source>
</reference>